<sequence>MNMTMNITFQLILLIFLLIVSAFFSASETSMMSLSKIRVRYMVEEEIKGAKLIQSLVEKPDKLISGVLVGNNIANIAGSALATSLMMEFFAGNAVAIATIIMTILILVFSEITPKSLAAQNAEKVALMVVKPLSFIITILSPIVVIFTKVTNVLIRILGGKRREDAPFITEEELKSMVNVSHEEGVLEIEEKQMIYNVFEFGDLRIKDIMVQRTDISAIDKSSDFNKIMEIIKEEKYSRYPIYEDSIDNIVGILSVKDFIYGDHIKEEFDISLYMREPYFTYEFKKITELFKEIRKNRNHMVVVVDEYGGTAGIVTIEDVIEEIVGEIEDEYDEVEKEVEKISDTEYLIDGSTKIGFISGFLNMTMESDDFDSLGGFIMNELGRLPIVGESILYEDMKFTVESICNHRIQKIRVQILSE</sequence>
<evidence type="ECO:0000256" key="3">
    <source>
        <dbReference type="ARBA" id="ARBA00022692"/>
    </source>
</evidence>
<evidence type="ECO:0000259" key="12">
    <source>
        <dbReference type="PROSITE" id="PS51371"/>
    </source>
</evidence>
<dbReference type="FunFam" id="3.10.580.10:FF:000002">
    <property type="entry name" value="Magnesium/cobalt efflux protein CorC"/>
    <property type="match status" value="1"/>
</dbReference>
<evidence type="ECO:0000256" key="9">
    <source>
        <dbReference type="PROSITE-ProRule" id="PRU01193"/>
    </source>
</evidence>
<dbReference type="PROSITE" id="PS51371">
    <property type="entry name" value="CBS"/>
    <property type="match status" value="2"/>
</dbReference>
<gene>
    <name evidence="14" type="ordered locus">Clos_2426</name>
</gene>
<evidence type="ECO:0000259" key="13">
    <source>
        <dbReference type="PROSITE" id="PS51846"/>
    </source>
</evidence>
<keyword evidence="15" id="KW-1185">Reference proteome</keyword>
<dbReference type="RefSeq" id="WP_012160265.1">
    <property type="nucleotide sequence ID" value="NC_009922.1"/>
</dbReference>
<feature type="coiled-coil region" evidence="10">
    <location>
        <begin position="318"/>
        <end position="345"/>
    </location>
</feature>
<dbReference type="PANTHER" id="PTHR22777:SF17">
    <property type="entry name" value="UPF0053 PROTEIN SLL0260"/>
    <property type="match status" value="1"/>
</dbReference>
<dbReference type="InterPro" id="IPR005170">
    <property type="entry name" value="Transptr-assoc_dom"/>
</dbReference>
<dbReference type="Gene3D" id="3.10.580.10">
    <property type="entry name" value="CBS-domain"/>
    <property type="match status" value="1"/>
</dbReference>
<dbReference type="Proteomes" id="UP000000269">
    <property type="component" value="Chromosome"/>
</dbReference>
<comment type="subcellular location">
    <subcellularLocation>
        <location evidence="1">Membrane</location>
        <topology evidence="1">Multi-pass membrane protein</topology>
    </subcellularLocation>
</comment>
<evidence type="ECO:0000313" key="14">
    <source>
        <dbReference type="EMBL" id="ABW19958.1"/>
    </source>
</evidence>
<evidence type="ECO:0000256" key="6">
    <source>
        <dbReference type="ARBA" id="ARBA00023122"/>
    </source>
</evidence>
<organism evidence="14 15">
    <name type="scientific">Alkaliphilus oremlandii (strain OhILAs)</name>
    <name type="common">Clostridium oremlandii (strain OhILAs)</name>
    <dbReference type="NCBI Taxonomy" id="350688"/>
    <lineage>
        <taxon>Bacteria</taxon>
        <taxon>Bacillati</taxon>
        <taxon>Bacillota</taxon>
        <taxon>Clostridia</taxon>
        <taxon>Peptostreptococcales</taxon>
        <taxon>Natronincolaceae</taxon>
        <taxon>Alkaliphilus</taxon>
    </lineage>
</organism>
<dbReference type="SUPFAM" id="SSF56176">
    <property type="entry name" value="FAD-binding/transporter-associated domain-like"/>
    <property type="match status" value="1"/>
</dbReference>
<keyword evidence="10" id="KW-0175">Coiled coil</keyword>
<evidence type="ECO:0000313" key="15">
    <source>
        <dbReference type="Proteomes" id="UP000000269"/>
    </source>
</evidence>
<dbReference type="Pfam" id="PF01595">
    <property type="entry name" value="CNNM"/>
    <property type="match status" value="1"/>
</dbReference>
<accession>A8MJH6</accession>
<evidence type="ECO:0000256" key="5">
    <source>
        <dbReference type="ARBA" id="ARBA00022989"/>
    </source>
</evidence>
<dbReference type="SMART" id="SM00116">
    <property type="entry name" value="CBS"/>
    <property type="match status" value="2"/>
</dbReference>
<reference evidence="15" key="1">
    <citation type="submission" date="2007-10" db="EMBL/GenBank/DDBJ databases">
        <title>Complete genome of Alkaliphilus oremlandii OhILAs.</title>
        <authorList>
            <person name="Copeland A."/>
            <person name="Lucas S."/>
            <person name="Lapidus A."/>
            <person name="Barry K."/>
            <person name="Detter J.C."/>
            <person name="Glavina del Rio T."/>
            <person name="Hammon N."/>
            <person name="Israni S."/>
            <person name="Dalin E."/>
            <person name="Tice H."/>
            <person name="Pitluck S."/>
            <person name="Chain P."/>
            <person name="Malfatti S."/>
            <person name="Shin M."/>
            <person name="Vergez L."/>
            <person name="Schmutz J."/>
            <person name="Larimer F."/>
            <person name="Land M."/>
            <person name="Hauser L."/>
            <person name="Kyrpides N."/>
            <person name="Mikhailova N."/>
            <person name="Stolz J.F."/>
            <person name="Dawson A."/>
            <person name="Fisher E."/>
            <person name="Crable B."/>
            <person name="Perera E."/>
            <person name="Lisak J."/>
            <person name="Ranganathan M."/>
            <person name="Basu P."/>
            <person name="Richardson P."/>
        </authorList>
    </citation>
    <scope>NUCLEOTIDE SEQUENCE [LARGE SCALE GENOMIC DNA]</scope>
    <source>
        <strain evidence="15">OhILAs</strain>
    </source>
</reference>
<dbReference type="Pfam" id="PF03471">
    <property type="entry name" value="CorC_HlyC"/>
    <property type="match status" value="1"/>
</dbReference>
<dbReference type="GO" id="GO:0050660">
    <property type="term" value="F:flavin adenine dinucleotide binding"/>
    <property type="evidence" value="ECO:0007669"/>
    <property type="project" value="InterPro"/>
</dbReference>
<feature type="transmembrane region" description="Helical" evidence="11">
    <location>
        <begin position="89"/>
        <end position="113"/>
    </location>
</feature>
<evidence type="ECO:0000256" key="8">
    <source>
        <dbReference type="PROSITE-ProRule" id="PRU00703"/>
    </source>
</evidence>
<dbReference type="PROSITE" id="PS51846">
    <property type="entry name" value="CNNM"/>
    <property type="match status" value="1"/>
</dbReference>
<evidence type="ECO:0000256" key="11">
    <source>
        <dbReference type="SAM" id="Phobius"/>
    </source>
</evidence>
<dbReference type="GO" id="GO:0005886">
    <property type="term" value="C:plasma membrane"/>
    <property type="evidence" value="ECO:0007669"/>
    <property type="project" value="TreeGrafter"/>
</dbReference>
<evidence type="ECO:0000256" key="2">
    <source>
        <dbReference type="ARBA" id="ARBA00006337"/>
    </source>
</evidence>
<keyword evidence="6 8" id="KW-0129">CBS domain</keyword>
<feature type="domain" description="CBS" evidence="12">
    <location>
        <begin position="210"/>
        <end position="271"/>
    </location>
</feature>
<dbReference type="PANTHER" id="PTHR22777">
    <property type="entry name" value="HEMOLYSIN-RELATED"/>
    <property type="match status" value="1"/>
</dbReference>
<dbReference type="EMBL" id="CP000853">
    <property type="protein sequence ID" value="ABW19958.1"/>
    <property type="molecule type" value="Genomic_DNA"/>
</dbReference>
<dbReference type="AlphaFoldDB" id="A8MJH6"/>
<feature type="domain" description="CNNM transmembrane" evidence="13">
    <location>
        <begin position="3"/>
        <end position="191"/>
    </location>
</feature>
<keyword evidence="5 9" id="KW-1133">Transmembrane helix</keyword>
<dbReference type="SMART" id="SM01091">
    <property type="entry name" value="CorC_HlyC"/>
    <property type="match status" value="1"/>
</dbReference>
<comment type="similarity">
    <text evidence="2">Belongs to the UPF0053 family.</text>
</comment>
<evidence type="ECO:0000256" key="7">
    <source>
        <dbReference type="ARBA" id="ARBA00023136"/>
    </source>
</evidence>
<feature type="domain" description="CBS" evidence="12">
    <location>
        <begin position="274"/>
        <end position="331"/>
    </location>
</feature>
<dbReference type="InterPro" id="IPR002550">
    <property type="entry name" value="CNNM"/>
</dbReference>
<keyword evidence="4" id="KW-0677">Repeat</keyword>
<name>A8MJH6_ALKOO</name>
<evidence type="ECO:0008006" key="16">
    <source>
        <dbReference type="Google" id="ProtNLM"/>
    </source>
</evidence>
<evidence type="ECO:0000256" key="1">
    <source>
        <dbReference type="ARBA" id="ARBA00004141"/>
    </source>
</evidence>
<dbReference type="InterPro" id="IPR000644">
    <property type="entry name" value="CBS_dom"/>
</dbReference>
<dbReference type="HOGENOM" id="CLU_015237_4_1_9"/>
<dbReference type="KEGG" id="aoe:Clos_2426"/>
<feature type="transmembrane region" description="Helical" evidence="11">
    <location>
        <begin position="125"/>
        <end position="147"/>
    </location>
</feature>
<evidence type="ECO:0000256" key="4">
    <source>
        <dbReference type="ARBA" id="ARBA00022737"/>
    </source>
</evidence>
<evidence type="ECO:0000256" key="10">
    <source>
        <dbReference type="SAM" id="Coils"/>
    </source>
</evidence>
<dbReference type="InterPro" id="IPR016169">
    <property type="entry name" value="FAD-bd_PCMH_sub2"/>
</dbReference>
<dbReference type="SUPFAM" id="SSF54631">
    <property type="entry name" value="CBS-domain pair"/>
    <property type="match status" value="1"/>
</dbReference>
<proteinExistence type="inferred from homology"/>
<keyword evidence="3 9" id="KW-0812">Transmembrane</keyword>
<keyword evidence="7 9" id="KW-0472">Membrane</keyword>
<dbReference type="Pfam" id="PF00571">
    <property type="entry name" value="CBS"/>
    <property type="match status" value="2"/>
</dbReference>
<dbReference type="eggNOG" id="COG1253">
    <property type="taxonomic scope" value="Bacteria"/>
</dbReference>
<dbReference type="InterPro" id="IPR044751">
    <property type="entry name" value="Ion_transp-like_CBS"/>
</dbReference>
<dbReference type="InterPro" id="IPR046342">
    <property type="entry name" value="CBS_dom_sf"/>
</dbReference>
<dbReference type="InterPro" id="IPR036318">
    <property type="entry name" value="FAD-bd_PCMH-like_sf"/>
</dbReference>
<dbReference type="CDD" id="cd04590">
    <property type="entry name" value="CBS_pair_CorC_HlyC_assoc"/>
    <property type="match status" value="1"/>
</dbReference>
<dbReference type="Gene3D" id="3.30.465.10">
    <property type="match status" value="1"/>
</dbReference>
<protein>
    <recommendedName>
        <fullName evidence="16">CBS domain containing protein</fullName>
    </recommendedName>
</protein>
<dbReference type="STRING" id="350688.Clos_2426"/>